<dbReference type="PANTHER" id="PTHR28268">
    <property type="entry name" value="MICOS SUBUNIT MIC26"/>
    <property type="match status" value="1"/>
</dbReference>
<dbReference type="AlphaFoldDB" id="A0A0C3Q1L5"/>
<dbReference type="InterPro" id="IPR019166">
    <property type="entry name" value="MIC26/MIC27"/>
</dbReference>
<comment type="subcellular location">
    <subcellularLocation>
        <location evidence="1">Mitochondrion inner membrane</location>
    </subcellularLocation>
</comment>
<proteinExistence type="predicted"/>
<evidence type="ECO:0000256" key="1">
    <source>
        <dbReference type="RuleBase" id="RU363021"/>
    </source>
</evidence>
<sequence length="296" mass="32029">MYRIAAKPVSRSLFAFGAASAAAVAIAGPVYADELKEKKPVVKEKLSIYPKPDAEILLVETHSHLATHIGIVREHATAAYSEGQATVQSAVDKWIGVEHAVEKQVKELIPEDEPMTPGLLYVGVATLTASVIGRRRSLPVRLVLPPVFFAASLAYFLPKTSHNVSSYLTSLEETYFPGFAAQHAAVNKNVSESVSSTLKSYAKARHAASDGIRQARQQLEQHTGLKVAGVEDAVDGKLKETEAKGASAIEELKTKAVDAFHRIEEETRKIGDQAKGEAERAADGLKKEEEPPKRLV</sequence>
<dbReference type="Pfam" id="PF09769">
    <property type="entry name" value="ApoO"/>
    <property type="match status" value="1"/>
</dbReference>
<dbReference type="HOGENOM" id="CLU_072130_0_0_1"/>
<reference evidence="3 4" key="1">
    <citation type="submission" date="2014-04" db="EMBL/GenBank/DDBJ databases">
        <authorList>
            <consortium name="DOE Joint Genome Institute"/>
            <person name="Kuo A."/>
            <person name="Girlanda M."/>
            <person name="Perotto S."/>
            <person name="Kohler A."/>
            <person name="Nagy L.G."/>
            <person name="Floudas D."/>
            <person name="Copeland A."/>
            <person name="Barry K.W."/>
            <person name="Cichocki N."/>
            <person name="Veneault-Fourrey C."/>
            <person name="LaButti K."/>
            <person name="Lindquist E.A."/>
            <person name="Lipzen A."/>
            <person name="Lundell T."/>
            <person name="Morin E."/>
            <person name="Murat C."/>
            <person name="Sun H."/>
            <person name="Tunlid A."/>
            <person name="Henrissat B."/>
            <person name="Grigoriev I.V."/>
            <person name="Hibbett D.S."/>
            <person name="Martin F."/>
            <person name="Nordberg H.P."/>
            <person name="Cantor M.N."/>
            <person name="Hua S.X."/>
        </authorList>
    </citation>
    <scope>NUCLEOTIDE SEQUENCE [LARGE SCALE GENOMIC DNA]</scope>
    <source>
        <strain evidence="3 4">MUT 4182</strain>
    </source>
</reference>
<comment type="subunit">
    <text evidence="1">Component of the mitochondrial contact site and cristae organizing system (MICOS) complex.</text>
</comment>
<reference evidence="4" key="2">
    <citation type="submission" date="2015-01" db="EMBL/GenBank/DDBJ databases">
        <title>Evolutionary Origins and Diversification of the Mycorrhizal Mutualists.</title>
        <authorList>
            <consortium name="DOE Joint Genome Institute"/>
            <consortium name="Mycorrhizal Genomics Consortium"/>
            <person name="Kohler A."/>
            <person name="Kuo A."/>
            <person name="Nagy L.G."/>
            <person name="Floudas D."/>
            <person name="Copeland A."/>
            <person name="Barry K.W."/>
            <person name="Cichocki N."/>
            <person name="Veneault-Fourrey C."/>
            <person name="LaButti K."/>
            <person name="Lindquist E.A."/>
            <person name="Lipzen A."/>
            <person name="Lundell T."/>
            <person name="Morin E."/>
            <person name="Murat C."/>
            <person name="Riley R."/>
            <person name="Ohm R."/>
            <person name="Sun H."/>
            <person name="Tunlid A."/>
            <person name="Henrissat B."/>
            <person name="Grigoriev I.V."/>
            <person name="Hibbett D.S."/>
            <person name="Martin F."/>
        </authorList>
    </citation>
    <scope>NUCLEOTIDE SEQUENCE [LARGE SCALE GENOMIC DNA]</scope>
    <source>
        <strain evidence="4">MUT 4182</strain>
    </source>
</reference>
<dbReference type="STRING" id="1051891.A0A0C3Q1L5"/>
<dbReference type="GO" id="GO:0061617">
    <property type="term" value="C:MICOS complex"/>
    <property type="evidence" value="ECO:0007669"/>
    <property type="project" value="UniProtKB-UniRule"/>
</dbReference>
<dbReference type="OrthoDB" id="2399148at2759"/>
<protein>
    <recommendedName>
        <fullName evidence="1">MICOS complex subunit</fullName>
    </recommendedName>
</protein>
<dbReference type="PANTHER" id="PTHR28268:SF1">
    <property type="entry name" value="MICOS SUBUNIT MIC26"/>
    <property type="match status" value="1"/>
</dbReference>
<accession>A0A0C3Q1L5</accession>
<dbReference type="EMBL" id="KN823118">
    <property type="protein sequence ID" value="KIO22130.1"/>
    <property type="molecule type" value="Genomic_DNA"/>
</dbReference>
<name>A0A0C3Q1L5_9AGAM</name>
<evidence type="ECO:0000313" key="3">
    <source>
        <dbReference type="EMBL" id="KIO22130.1"/>
    </source>
</evidence>
<evidence type="ECO:0000256" key="2">
    <source>
        <dbReference type="SAM" id="MobiDB-lite"/>
    </source>
</evidence>
<dbReference type="GO" id="GO:0042407">
    <property type="term" value="P:cristae formation"/>
    <property type="evidence" value="ECO:0007669"/>
    <property type="project" value="InterPro"/>
</dbReference>
<dbReference type="InterPro" id="IPR033181">
    <property type="entry name" value="Mic26_fungi"/>
</dbReference>
<feature type="region of interest" description="Disordered" evidence="2">
    <location>
        <begin position="267"/>
        <end position="296"/>
    </location>
</feature>
<dbReference type="Proteomes" id="UP000054248">
    <property type="component" value="Unassembled WGS sequence"/>
</dbReference>
<organism evidence="3 4">
    <name type="scientific">Tulasnella calospora MUT 4182</name>
    <dbReference type="NCBI Taxonomy" id="1051891"/>
    <lineage>
        <taxon>Eukaryota</taxon>
        <taxon>Fungi</taxon>
        <taxon>Dikarya</taxon>
        <taxon>Basidiomycota</taxon>
        <taxon>Agaricomycotina</taxon>
        <taxon>Agaricomycetes</taxon>
        <taxon>Cantharellales</taxon>
        <taxon>Tulasnellaceae</taxon>
        <taxon>Tulasnella</taxon>
    </lineage>
</organism>
<keyword evidence="4" id="KW-1185">Reference proteome</keyword>
<keyword evidence="1" id="KW-0496">Mitochondrion</keyword>
<comment type="function">
    <text evidence="1">Component of the MICOS complex, a large protein complex of the mitochondrial inner membrane that plays crucial roles in the maintenance of crista junctions, inner membrane architecture, and formation of contact sites to the outer membrane.</text>
</comment>
<keyword evidence="1" id="KW-0472">Membrane</keyword>
<dbReference type="GO" id="GO:0044284">
    <property type="term" value="C:mitochondrial crista junction"/>
    <property type="evidence" value="ECO:0007669"/>
    <property type="project" value="TreeGrafter"/>
</dbReference>
<keyword evidence="1" id="KW-0999">Mitochondrion inner membrane</keyword>
<gene>
    <name evidence="3" type="ORF">M407DRAFT_245277</name>
</gene>
<evidence type="ECO:0000313" key="4">
    <source>
        <dbReference type="Proteomes" id="UP000054248"/>
    </source>
</evidence>